<organism evidence="11">
    <name type="scientific">Strombidium rassoulzadegani</name>
    <dbReference type="NCBI Taxonomy" id="1082188"/>
    <lineage>
        <taxon>Eukaryota</taxon>
        <taxon>Sar</taxon>
        <taxon>Alveolata</taxon>
        <taxon>Ciliophora</taxon>
        <taxon>Intramacronucleata</taxon>
        <taxon>Spirotrichea</taxon>
        <taxon>Oligotrichia</taxon>
        <taxon>Strombidiidae</taxon>
        <taxon>Strombidium</taxon>
    </lineage>
</organism>
<dbReference type="InterPro" id="IPR055316">
    <property type="entry name" value="RSP9"/>
</dbReference>
<evidence type="ECO:0000256" key="10">
    <source>
        <dbReference type="ARBA" id="ARBA00041080"/>
    </source>
</evidence>
<keyword evidence="7" id="KW-0966">Cell projection</keyword>
<evidence type="ECO:0000256" key="8">
    <source>
        <dbReference type="ARBA" id="ARBA00037822"/>
    </source>
</evidence>
<keyword evidence="5" id="KW-0969">Cilium</keyword>
<keyword evidence="6" id="KW-0206">Cytoskeleton</keyword>
<evidence type="ECO:0000256" key="3">
    <source>
        <dbReference type="ARBA" id="ARBA00022794"/>
    </source>
</evidence>
<dbReference type="PANTHER" id="PTHR22069:SF0">
    <property type="entry name" value="RADIAL SPOKE HEAD PROTEIN 9 HOMOLOG"/>
    <property type="match status" value="1"/>
</dbReference>
<dbReference type="EMBL" id="HBIA01017669">
    <property type="protein sequence ID" value="CAE0236926.1"/>
    <property type="molecule type" value="Transcribed_RNA"/>
</dbReference>
<dbReference type="GO" id="GO:0005930">
    <property type="term" value="C:axoneme"/>
    <property type="evidence" value="ECO:0007669"/>
    <property type="project" value="TreeGrafter"/>
</dbReference>
<keyword evidence="2" id="KW-0963">Cytoplasm</keyword>
<evidence type="ECO:0000256" key="5">
    <source>
        <dbReference type="ARBA" id="ARBA00023069"/>
    </source>
</evidence>
<name>A0A7S3G0J5_9SPIT</name>
<evidence type="ECO:0000256" key="2">
    <source>
        <dbReference type="ARBA" id="ARBA00022490"/>
    </source>
</evidence>
<protein>
    <recommendedName>
        <fullName evidence="10">Radial spoke head protein 9 homolog</fullName>
    </recommendedName>
</protein>
<dbReference type="GO" id="GO:0060294">
    <property type="term" value="P:cilium movement involved in cell motility"/>
    <property type="evidence" value="ECO:0007669"/>
    <property type="project" value="TreeGrafter"/>
</dbReference>
<dbReference type="GO" id="GO:0044458">
    <property type="term" value="P:motile cilium assembly"/>
    <property type="evidence" value="ECO:0007669"/>
    <property type="project" value="TreeGrafter"/>
</dbReference>
<accession>A0A7S3G0J5</accession>
<proteinExistence type="inferred from homology"/>
<evidence type="ECO:0000256" key="4">
    <source>
        <dbReference type="ARBA" id="ARBA00022846"/>
    </source>
</evidence>
<comment type="subcellular location">
    <subcellularLocation>
        <location evidence="8">Cell projection</location>
        <location evidence="8">Kinocilium</location>
    </subcellularLocation>
    <subcellularLocation>
        <location evidence="1">Cytoplasm</location>
        <location evidence="1">Cytoskeleton</location>
        <location evidence="1">Flagellum axoneme</location>
    </subcellularLocation>
</comment>
<reference evidence="11" key="1">
    <citation type="submission" date="2021-01" db="EMBL/GenBank/DDBJ databases">
        <authorList>
            <person name="Corre E."/>
            <person name="Pelletier E."/>
            <person name="Niang G."/>
            <person name="Scheremetjew M."/>
            <person name="Finn R."/>
            <person name="Kale V."/>
            <person name="Holt S."/>
            <person name="Cochrane G."/>
            <person name="Meng A."/>
            <person name="Brown T."/>
            <person name="Cohen L."/>
        </authorList>
    </citation>
    <scope>NUCLEOTIDE SEQUENCE</scope>
    <source>
        <strain evidence="11">Ras09</strain>
    </source>
</reference>
<comment type="similarity">
    <text evidence="9">Belongs to the flagellar radial spoke RSP9 family.</text>
</comment>
<dbReference type="AlphaFoldDB" id="A0A7S3G0J5"/>
<gene>
    <name evidence="11" type="ORF">SRAS04492_LOCUS8735</name>
</gene>
<keyword evidence="3" id="KW-0970">Cilium biogenesis/degradation</keyword>
<evidence type="ECO:0000256" key="9">
    <source>
        <dbReference type="ARBA" id="ARBA00038319"/>
    </source>
</evidence>
<dbReference type="PANTHER" id="PTHR22069">
    <property type="entry name" value="MITOCHONDRIAL RIBOSOMAL PROTEIN S18"/>
    <property type="match status" value="1"/>
</dbReference>
<evidence type="ECO:0000313" key="11">
    <source>
        <dbReference type="EMBL" id="CAE0236926.1"/>
    </source>
</evidence>
<evidence type="ECO:0000256" key="7">
    <source>
        <dbReference type="ARBA" id="ARBA00023273"/>
    </source>
</evidence>
<dbReference type="GO" id="GO:0035082">
    <property type="term" value="P:axoneme assembly"/>
    <property type="evidence" value="ECO:0007669"/>
    <property type="project" value="InterPro"/>
</dbReference>
<sequence length="247" mass="28158">MRLGIAFRELKYDLNLAKVYFLGKIQGFEKDYFMCQDQSGKIYWCSSSTWVFSELPNAPTSKKDVERLSQINNIFTGEFDHILFESEGPSQVIDPVSGLELKPKPVTELDRLSYVFHQISNNFAIPKGFCKFIPSEKLVSNEAFKGLSKEQVGKLENWQFKRDPKNVEIKEMIARGEAVYNLNCLDSVADDLPKSAWSIQEDVTGTLATLKSHLWPGLYCYHRCNTNVSGFVYIGEGLKNVNLPFMI</sequence>
<evidence type="ECO:0000256" key="6">
    <source>
        <dbReference type="ARBA" id="ARBA00023212"/>
    </source>
</evidence>
<evidence type="ECO:0000256" key="1">
    <source>
        <dbReference type="ARBA" id="ARBA00004611"/>
    </source>
</evidence>
<keyword evidence="4" id="KW-0282">Flagellum</keyword>